<dbReference type="GO" id="GO:0006508">
    <property type="term" value="P:proteolysis"/>
    <property type="evidence" value="ECO:0007669"/>
    <property type="project" value="UniProtKB-KW"/>
</dbReference>
<dbReference type="EC" id="3.1.26.4" evidence="2"/>
<dbReference type="EMBL" id="QBIY01001857">
    <property type="protein sequence ID" value="RXN39345.1"/>
    <property type="molecule type" value="Genomic_DNA"/>
</dbReference>
<name>A0A498P519_LABRO</name>
<dbReference type="PROSITE" id="PS50878">
    <property type="entry name" value="RT_POL"/>
    <property type="match status" value="1"/>
</dbReference>
<dbReference type="AlphaFoldDB" id="A0A498P519"/>
<reference evidence="11 12" key="1">
    <citation type="submission" date="2018-03" db="EMBL/GenBank/DDBJ databases">
        <title>Draft genome sequence of Rohu Carp (Labeo rohita).</title>
        <authorList>
            <person name="Das P."/>
            <person name="Kushwaha B."/>
            <person name="Joshi C.G."/>
            <person name="Kumar D."/>
            <person name="Nagpure N.S."/>
            <person name="Sahoo L."/>
            <person name="Das S.P."/>
            <person name="Bit A."/>
            <person name="Patnaik S."/>
            <person name="Meher P.K."/>
            <person name="Jayasankar P."/>
            <person name="Koringa P.G."/>
            <person name="Patel N.V."/>
            <person name="Hinsu A.T."/>
            <person name="Kumar R."/>
            <person name="Pandey M."/>
            <person name="Agarwal S."/>
            <person name="Srivastava S."/>
            <person name="Singh M."/>
            <person name="Iquebal M.A."/>
            <person name="Jaiswal S."/>
            <person name="Angadi U.B."/>
            <person name="Kumar N."/>
            <person name="Raza M."/>
            <person name="Shah T.M."/>
            <person name="Rai A."/>
            <person name="Jena J.K."/>
        </authorList>
    </citation>
    <scope>NUCLEOTIDE SEQUENCE [LARGE SCALE GENOMIC DNA]</scope>
    <source>
        <strain evidence="11">DASCIFA01</strain>
        <tissue evidence="11">Testis</tissue>
    </source>
</reference>
<evidence type="ECO:0000256" key="8">
    <source>
        <dbReference type="ARBA" id="ARBA00022801"/>
    </source>
</evidence>
<evidence type="ECO:0000256" key="7">
    <source>
        <dbReference type="ARBA" id="ARBA00022759"/>
    </source>
</evidence>
<evidence type="ECO:0000256" key="1">
    <source>
        <dbReference type="ARBA" id="ARBA00010879"/>
    </source>
</evidence>
<evidence type="ECO:0000259" key="10">
    <source>
        <dbReference type="PROSITE" id="PS50878"/>
    </source>
</evidence>
<dbReference type="GO" id="GO:0004523">
    <property type="term" value="F:RNA-DNA hybrid ribonuclease activity"/>
    <property type="evidence" value="ECO:0007669"/>
    <property type="project" value="UniProtKB-EC"/>
</dbReference>
<dbReference type="STRING" id="84645.A0A498P519"/>
<dbReference type="Pfam" id="PF00078">
    <property type="entry name" value="RVT_1"/>
    <property type="match status" value="1"/>
</dbReference>
<dbReference type="PANTHER" id="PTHR37984">
    <property type="entry name" value="PROTEIN CBG26694"/>
    <property type="match status" value="1"/>
</dbReference>
<dbReference type="GO" id="GO:0003964">
    <property type="term" value="F:RNA-directed DNA polymerase activity"/>
    <property type="evidence" value="ECO:0007669"/>
    <property type="project" value="UniProtKB-KW"/>
</dbReference>
<dbReference type="FunFam" id="3.10.10.10:FF:000007">
    <property type="entry name" value="Retrovirus-related Pol polyprotein from transposon 17.6-like Protein"/>
    <property type="match status" value="1"/>
</dbReference>
<comment type="similarity">
    <text evidence="1">Belongs to the beta type-B retroviral polymerase family. HERV class-II K(HML-2) pol subfamily.</text>
</comment>
<dbReference type="Gene3D" id="3.30.70.270">
    <property type="match status" value="2"/>
</dbReference>
<evidence type="ECO:0000256" key="4">
    <source>
        <dbReference type="ARBA" id="ARBA00022679"/>
    </source>
</evidence>
<dbReference type="InterPro" id="IPR050951">
    <property type="entry name" value="Retrovirus_Pol_polyprotein"/>
</dbReference>
<evidence type="ECO:0000313" key="12">
    <source>
        <dbReference type="Proteomes" id="UP000290572"/>
    </source>
</evidence>
<dbReference type="InterPro" id="IPR043128">
    <property type="entry name" value="Rev_trsase/Diguanyl_cyclase"/>
</dbReference>
<dbReference type="SUPFAM" id="SSF56672">
    <property type="entry name" value="DNA/RNA polymerases"/>
    <property type="match status" value="1"/>
</dbReference>
<evidence type="ECO:0000256" key="6">
    <source>
        <dbReference type="ARBA" id="ARBA00022722"/>
    </source>
</evidence>
<feature type="domain" description="Reverse transcriptase" evidence="10">
    <location>
        <begin position="98"/>
        <end position="277"/>
    </location>
</feature>
<keyword evidence="4" id="KW-0808">Transferase</keyword>
<evidence type="ECO:0000256" key="2">
    <source>
        <dbReference type="ARBA" id="ARBA00012180"/>
    </source>
</evidence>
<dbReference type="InterPro" id="IPR000477">
    <property type="entry name" value="RT_dom"/>
</dbReference>
<evidence type="ECO:0000256" key="9">
    <source>
        <dbReference type="ARBA" id="ARBA00022918"/>
    </source>
</evidence>
<evidence type="ECO:0000313" key="11">
    <source>
        <dbReference type="EMBL" id="RXN39345.1"/>
    </source>
</evidence>
<sequence>MASCQSHQQTTSVESDDGMTCGVDLSAAAVEGEEQLTLLRDLLRRNADVFSKHSMDYGHTTTVQHEIPLVDSKPFRLPYRKIPPSQYQEVRKAISQMEEAGVIRPSKSPYASPIVVVSKKDGTLRICVDYRKLNSCSTRDAFPLPRIEDALEALGQARFFSTLDLTSGYWQVEVAEHDKHKTAFSTPMGLFEANRMPFGLQNAPSTFQRLMTCCFGDLNFESLLIYLDDIIVFSRTFEEHLERLDVVFSRLRKHGLKLKPQKCSLLREEVQYLGHVVSVKGIHTDPEKISRVRDWKRPSNVKEVLGFVGFAGYYRRFIKGYATLVAPLYRLTSGDPKKKKRGVKGTSGSAKPFEWSDDSYHLCCKQTLPVRALGQSLLKFKKK</sequence>
<keyword evidence="8" id="KW-0378">Hydrolase</keyword>
<evidence type="ECO:0000256" key="3">
    <source>
        <dbReference type="ARBA" id="ARBA00022670"/>
    </source>
</evidence>
<comment type="caution">
    <text evidence="11">The sequence shown here is derived from an EMBL/GenBank/DDBJ whole genome shotgun (WGS) entry which is preliminary data.</text>
</comment>
<keyword evidence="9" id="KW-0695">RNA-directed DNA polymerase</keyword>
<keyword evidence="5" id="KW-0548">Nucleotidyltransferase</keyword>
<protein>
    <recommendedName>
        <fullName evidence="2">ribonuclease H</fullName>
        <ecNumber evidence="2">3.1.26.4</ecNumber>
    </recommendedName>
</protein>
<dbReference type="Proteomes" id="UP000290572">
    <property type="component" value="Unassembled WGS sequence"/>
</dbReference>
<evidence type="ECO:0000256" key="5">
    <source>
        <dbReference type="ARBA" id="ARBA00022695"/>
    </source>
</evidence>
<dbReference type="CDD" id="cd01647">
    <property type="entry name" value="RT_LTR"/>
    <property type="match status" value="1"/>
</dbReference>
<keyword evidence="3" id="KW-0645">Protease</keyword>
<keyword evidence="12" id="KW-1185">Reference proteome</keyword>
<dbReference type="InterPro" id="IPR043502">
    <property type="entry name" value="DNA/RNA_pol_sf"/>
</dbReference>
<accession>A0A498P519</accession>
<organism evidence="11 12">
    <name type="scientific">Labeo rohita</name>
    <name type="common">Indian major carp</name>
    <name type="synonym">Cyprinus rohita</name>
    <dbReference type="NCBI Taxonomy" id="84645"/>
    <lineage>
        <taxon>Eukaryota</taxon>
        <taxon>Metazoa</taxon>
        <taxon>Chordata</taxon>
        <taxon>Craniata</taxon>
        <taxon>Vertebrata</taxon>
        <taxon>Euteleostomi</taxon>
        <taxon>Actinopterygii</taxon>
        <taxon>Neopterygii</taxon>
        <taxon>Teleostei</taxon>
        <taxon>Ostariophysi</taxon>
        <taxon>Cypriniformes</taxon>
        <taxon>Cyprinidae</taxon>
        <taxon>Labeoninae</taxon>
        <taxon>Labeonini</taxon>
        <taxon>Labeo</taxon>
    </lineage>
</organism>
<dbReference type="Gene3D" id="3.10.10.10">
    <property type="entry name" value="HIV Type 1 Reverse Transcriptase, subunit A, domain 1"/>
    <property type="match status" value="1"/>
</dbReference>
<dbReference type="GO" id="GO:0008233">
    <property type="term" value="F:peptidase activity"/>
    <property type="evidence" value="ECO:0007669"/>
    <property type="project" value="UniProtKB-KW"/>
</dbReference>
<gene>
    <name evidence="11" type="ORF">ROHU_000268</name>
</gene>
<proteinExistence type="inferred from homology"/>
<keyword evidence="6" id="KW-0540">Nuclease</keyword>
<dbReference type="PANTHER" id="PTHR37984:SF5">
    <property type="entry name" value="PROTEIN NYNRIN-LIKE"/>
    <property type="match status" value="1"/>
</dbReference>
<keyword evidence="7" id="KW-0255">Endonuclease</keyword>